<name>A0ABT3FPX0_9BACT</name>
<evidence type="ECO:0000313" key="1">
    <source>
        <dbReference type="EMBL" id="MCW1885620.1"/>
    </source>
</evidence>
<accession>A0ABT3FPX0</accession>
<keyword evidence="2" id="KW-1185">Reference proteome</keyword>
<dbReference type="RefSeq" id="WP_264501574.1">
    <property type="nucleotide sequence ID" value="NZ_JAPDDS010000006.1"/>
</dbReference>
<sequence>MGNTFAPVGAALPARRDALRIEAADGGSIPRFDGGGESIIAPKAQDRLLELIEREQLPADVRHTLAGALQGDLFRQQLLFQAMIDTWPRLQKALAEIKRAARKAPWQVKAWANRGEKPTAGAEALAKEVESAVWSMRPDPVRGLKGFEGMVEELAMGYFLGHQVMEVHWARDGSTWRPASAKVSPPRFYGYSQTWDGEDRLMLDRTGGMGALQLEDFPEHRFLIAVNGGHSGHAAVSAPLRALATYWLAAVYGLKWLIQFAQLCGVPFRWAEYAGEPDRVKVTQMLEKIGSAGWGAFPAGTKLNFVESRRSAEQLPTKVLIDLADEQCDIFILGQTLTSSAGDKGSQALGTVHETVRQDVIEGVCDFVGEVLTHQLVPSLVTLNHGAARGDMPGIWAVFEKAKDEKAKAERMEALKRLGLPVERQWAYDDLGVPMPAPGAELLFEEAAAGSDGVKGDPAKGPIPPEDDKERLEARDGWEAFAADSGTLGIPRAEMPQIRAGDRAAMVQFLRARGITSAEETVDPAALMATQAEYSPAKVAAARGYRGGSRAILISQDDHVVDGHHQWLAALEKGEPIRVIRLMAPVTRILMMVHRMPSTRVEASLREDLDDGRPKMLTVDRLSSAVLEGLTGVTADWLGPVRPFFDRLAALAMAKQVTDDDFLAALEKAGRELPELFDVLDKQALQEAFDDAIGSAMLAGSTSRYER</sequence>
<dbReference type="Pfam" id="PF06074">
    <property type="entry name" value="Portal_Mu"/>
    <property type="match status" value="1"/>
</dbReference>
<reference evidence="1 2" key="1">
    <citation type="submission" date="2022-10" db="EMBL/GenBank/DDBJ databases">
        <title>Luteolibacter flavescens strain MCCC 1K03193, whole genome shotgun sequencing project.</title>
        <authorList>
            <person name="Zhao G."/>
            <person name="Shen L."/>
        </authorList>
    </citation>
    <scope>NUCLEOTIDE SEQUENCE [LARGE SCALE GENOMIC DNA]</scope>
    <source>
        <strain evidence="1 2">MCCC 1K03193</strain>
    </source>
</reference>
<gene>
    <name evidence="1" type="ORF">OKA04_12850</name>
</gene>
<proteinExistence type="predicted"/>
<dbReference type="EMBL" id="JAPDDS010000006">
    <property type="protein sequence ID" value="MCW1885620.1"/>
    <property type="molecule type" value="Genomic_DNA"/>
</dbReference>
<evidence type="ECO:0000313" key="2">
    <source>
        <dbReference type="Proteomes" id="UP001207930"/>
    </source>
</evidence>
<comment type="caution">
    <text evidence="1">The sequence shown here is derived from an EMBL/GenBank/DDBJ whole genome shotgun (WGS) entry which is preliminary data.</text>
</comment>
<dbReference type="InterPro" id="IPR009279">
    <property type="entry name" value="Portal_Mu"/>
</dbReference>
<dbReference type="Proteomes" id="UP001207930">
    <property type="component" value="Unassembled WGS sequence"/>
</dbReference>
<protein>
    <submittedName>
        <fullName evidence="1">DUF935 domain-containing protein</fullName>
    </submittedName>
</protein>
<organism evidence="1 2">
    <name type="scientific">Luteolibacter flavescens</name>
    <dbReference type="NCBI Taxonomy" id="1859460"/>
    <lineage>
        <taxon>Bacteria</taxon>
        <taxon>Pseudomonadati</taxon>
        <taxon>Verrucomicrobiota</taxon>
        <taxon>Verrucomicrobiia</taxon>
        <taxon>Verrucomicrobiales</taxon>
        <taxon>Verrucomicrobiaceae</taxon>
        <taxon>Luteolibacter</taxon>
    </lineage>
</organism>